<evidence type="ECO:0000259" key="8">
    <source>
        <dbReference type="PROSITE" id="PS50927"/>
    </source>
</evidence>
<keyword evidence="1" id="KW-0713">Self-incompatibility</keyword>
<name>A0ABQ7L6Y1_BRACM</name>
<dbReference type="Gene3D" id="2.90.10.10">
    <property type="entry name" value="Bulb-type lectin domain"/>
    <property type="match status" value="1"/>
</dbReference>
<dbReference type="SMART" id="SM00108">
    <property type="entry name" value="B_lectin"/>
    <property type="match status" value="1"/>
</dbReference>
<dbReference type="Pfam" id="PF08276">
    <property type="entry name" value="PAN_2"/>
    <property type="match status" value="1"/>
</dbReference>
<evidence type="ECO:0000256" key="5">
    <source>
        <dbReference type="SAM" id="MobiDB-lite"/>
    </source>
</evidence>
<dbReference type="InterPro" id="IPR036426">
    <property type="entry name" value="Bulb-type_lectin_dom_sf"/>
</dbReference>
<evidence type="ECO:0000256" key="7">
    <source>
        <dbReference type="SAM" id="SignalP"/>
    </source>
</evidence>
<dbReference type="Pfam" id="PF01453">
    <property type="entry name" value="B_lectin"/>
    <property type="match status" value="1"/>
</dbReference>
<sequence length="593" mass="65420">MPCTHLLPLLVLLLFVFPLSACAKNNKAFTIIKGNQTILSLQSIFRLGFFIPSTNGNWYLGIWYASSPKPVYVWVANRNRPVSDPDSTTLELTSTGYLILNNSRDGVVWQTDNKHPATGFRFSDSGNLILTGEDGSPVWQSFQNPTDTWLPGMNVTGQTAFTSWRTPSDPSPGLYSLRLSPSFNEFQLLHNETTPYWSTGNWTGESFVGVPEMTVPYIYSFHFDNPYTPAASFRYIVTPTSDSPGQPRLSRFVVDSNGQLKQWTLEMQNWIMFWFQPDDQCRVHALCGELGFCSSKLLTPCACIRGFLPKNAAAWESMDYSDGCSREYGDSCDGRDTFEAVGDLRYDGVVQMSRLQQVSKSSCEKSCLGNCSCVGFYHNDKSSLCKMLLEPPMNIKNSSSWTGATDDVLYIRDQIKKSSKRSVSRSIIILCCVVGSISVLGSTLFVLLILLRKSKKTKKEEEDGFAVFFPPWAAREIIQGNVDLVVDARLNGEYNNDEATRMATVAIWCIQDNEEIRPAMGTVVKMLEGVVEVTVPPPPKLIQALVSGDSYNGVGNGLSGTSCSEGRGCSDLMTGLSSPGSRSSFGGKPPSSP</sequence>
<evidence type="ECO:0000256" key="3">
    <source>
        <dbReference type="ARBA" id="ARBA00023157"/>
    </source>
</evidence>
<accession>A0ABQ7L6Y1</accession>
<comment type="caution">
    <text evidence="10">The sequence shown here is derived from an EMBL/GenBank/DDBJ whole genome shotgun (WGS) entry which is preliminary data.</text>
</comment>
<keyword evidence="11" id="KW-1185">Reference proteome</keyword>
<dbReference type="PROSITE" id="PS50948">
    <property type="entry name" value="PAN"/>
    <property type="match status" value="1"/>
</dbReference>
<feature type="signal peptide" evidence="7">
    <location>
        <begin position="1"/>
        <end position="23"/>
    </location>
</feature>
<evidence type="ECO:0008006" key="12">
    <source>
        <dbReference type="Google" id="ProtNLM"/>
    </source>
</evidence>
<evidence type="ECO:0000313" key="10">
    <source>
        <dbReference type="EMBL" id="KAG5381385.1"/>
    </source>
</evidence>
<evidence type="ECO:0000256" key="2">
    <source>
        <dbReference type="ARBA" id="ARBA00022729"/>
    </source>
</evidence>
<dbReference type="InterPro" id="IPR000858">
    <property type="entry name" value="S_locus_glycoprot_dom"/>
</dbReference>
<gene>
    <name evidence="10" type="primary">A09p000340.1_BraROA</name>
    <name evidence="10" type="ORF">IGI04_032855</name>
</gene>
<dbReference type="PROSITE" id="PS50927">
    <property type="entry name" value="BULB_LECTIN"/>
    <property type="match status" value="1"/>
</dbReference>
<dbReference type="Pfam" id="PF00954">
    <property type="entry name" value="S_locus_glycop"/>
    <property type="match status" value="1"/>
</dbReference>
<feature type="region of interest" description="Disordered" evidence="5">
    <location>
        <begin position="570"/>
        <end position="593"/>
    </location>
</feature>
<keyword evidence="3" id="KW-1015">Disulfide bond</keyword>
<evidence type="ECO:0000256" key="4">
    <source>
        <dbReference type="ARBA" id="ARBA00023180"/>
    </source>
</evidence>
<dbReference type="CDD" id="cd01098">
    <property type="entry name" value="PAN_AP_plant"/>
    <property type="match status" value="1"/>
</dbReference>
<dbReference type="InterPro" id="IPR001480">
    <property type="entry name" value="Bulb-type_lectin_dom"/>
</dbReference>
<dbReference type="SUPFAM" id="SSF51110">
    <property type="entry name" value="alpha-D-mannose-specific plant lectins"/>
    <property type="match status" value="1"/>
</dbReference>
<protein>
    <recommendedName>
        <fullName evidence="12">Bulb-type lectin domain-containing protein</fullName>
    </recommendedName>
</protein>
<feature type="compositionally biased region" description="Polar residues" evidence="5">
    <location>
        <begin position="575"/>
        <end position="584"/>
    </location>
</feature>
<dbReference type="PANTHER" id="PTHR32444">
    <property type="entry name" value="BULB-TYPE LECTIN DOMAIN-CONTAINING PROTEIN"/>
    <property type="match status" value="1"/>
</dbReference>
<dbReference type="Gene3D" id="1.10.510.10">
    <property type="entry name" value="Transferase(Phosphotransferase) domain 1"/>
    <property type="match status" value="1"/>
</dbReference>
<dbReference type="EMBL" id="JADBGQ010000008">
    <property type="protein sequence ID" value="KAG5381385.1"/>
    <property type="molecule type" value="Genomic_DNA"/>
</dbReference>
<dbReference type="PANTHER" id="PTHR32444:SF247">
    <property type="entry name" value="OS01G0958200 PROTEIN"/>
    <property type="match status" value="1"/>
</dbReference>
<feature type="domain" description="Bulb-type lectin" evidence="8">
    <location>
        <begin position="23"/>
        <end position="143"/>
    </location>
</feature>
<reference evidence="10 11" key="1">
    <citation type="submission" date="2021-03" db="EMBL/GenBank/DDBJ databases">
        <authorList>
            <person name="King G.J."/>
            <person name="Bancroft I."/>
            <person name="Baten A."/>
            <person name="Bloomfield J."/>
            <person name="Borpatragohain P."/>
            <person name="He Z."/>
            <person name="Irish N."/>
            <person name="Irwin J."/>
            <person name="Liu K."/>
            <person name="Mauleon R.P."/>
            <person name="Moore J."/>
            <person name="Morris R."/>
            <person name="Ostergaard L."/>
            <person name="Wang B."/>
            <person name="Wells R."/>
        </authorList>
    </citation>
    <scope>NUCLEOTIDE SEQUENCE [LARGE SCALE GENOMIC DNA]</scope>
    <source>
        <strain evidence="10">R-o-18</strain>
        <tissue evidence="10">Leaf</tissue>
    </source>
</reference>
<dbReference type="Proteomes" id="UP000823674">
    <property type="component" value="Chromosome A09"/>
</dbReference>
<keyword evidence="6" id="KW-1133">Transmembrane helix</keyword>
<proteinExistence type="predicted"/>
<evidence type="ECO:0000256" key="1">
    <source>
        <dbReference type="ARBA" id="ARBA00022471"/>
    </source>
</evidence>
<dbReference type="InterPro" id="IPR003609">
    <property type="entry name" value="Pan_app"/>
</dbReference>
<keyword evidence="6" id="KW-0472">Membrane</keyword>
<keyword evidence="2 7" id="KW-0732">Signal</keyword>
<evidence type="ECO:0000313" key="11">
    <source>
        <dbReference type="Proteomes" id="UP000823674"/>
    </source>
</evidence>
<keyword evidence="6" id="KW-0812">Transmembrane</keyword>
<keyword evidence="4" id="KW-0325">Glycoprotein</keyword>
<evidence type="ECO:0000259" key="9">
    <source>
        <dbReference type="PROSITE" id="PS50948"/>
    </source>
</evidence>
<evidence type="ECO:0000256" key="6">
    <source>
        <dbReference type="SAM" id="Phobius"/>
    </source>
</evidence>
<dbReference type="CDD" id="cd00028">
    <property type="entry name" value="B_lectin"/>
    <property type="match status" value="1"/>
</dbReference>
<feature type="transmembrane region" description="Helical" evidence="6">
    <location>
        <begin position="427"/>
        <end position="451"/>
    </location>
</feature>
<organism evidence="10 11">
    <name type="scientific">Brassica rapa subsp. trilocularis</name>
    <dbReference type="NCBI Taxonomy" id="1813537"/>
    <lineage>
        <taxon>Eukaryota</taxon>
        <taxon>Viridiplantae</taxon>
        <taxon>Streptophyta</taxon>
        <taxon>Embryophyta</taxon>
        <taxon>Tracheophyta</taxon>
        <taxon>Spermatophyta</taxon>
        <taxon>Magnoliopsida</taxon>
        <taxon>eudicotyledons</taxon>
        <taxon>Gunneridae</taxon>
        <taxon>Pentapetalae</taxon>
        <taxon>rosids</taxon>
        <taxon>malvids</taxon>
        <taxon>Brassicales</taxon>
        <taxon>Brassicaceae</taxon>
        <taxon>Brassiceae</taxon>
        <taxon>Brassica</taxon>
    </lineage>
</organism>
<feature type="chain" id="PRO_5045710569" description="Bulb-type lectin domain-containing protein" evidence="7">
    <location>
        <begin position="24"/>
        <end position="593"/>
    </location>
</feature>
<feature type="domain" description="Apple" evidence="9">
    <location>
        <begin position="332"/>
        <end position="414"/>
    </location>
</feature>